<gene>
    <name evidence="1" type="ORF">FHQ18_09370</name>
</gene>
<evidence type="ECO:0000313" key="2">
    <source>
        <dbReference type="Proteomes" id="UP000322876"/>
    </source>
</evidence>
<comment type="caution">
    <text evidence="1">The sequence shown here is derived from an EMBL/GenBank/DDBJ whole genome shotgun (WGS) entry which is preliminary data.</text>
</comment>
<keyword evidence="2" id="KW-1185">Reference proteome</keyword>
<protein>
    <submittedName>
        <fullName evidence="1">Uncharacterized protein</fullName>
    </submittedName>
</protein>
<reference evidence="1 2" key="1">
    <citation type="submission" date="2019-06" db="EMBL/GenBank/DDBJ databases">
        <title>Genomic insights into carbon and energy metabolism of Deferribacter autotrophicus revealed new metabolic traits in the phylum Deferribacteres.</title>
        <authorList>
            <person name="Slobodkin A.I."/>
            <person name="Slobodkina G.B."/>
            <person name="Allioux M."/>
            <person name="Alain K."/>
            <person name="Jebbar M."/>
            <person name="Shadrin V."/>
            <person name="Kublanov I.V."/>
            <person name="Toshchakov S.V."/>
            <person name="Bonch-Osmolovskaya E.A."/>
        </authorList>
    </citation>
    <scope>NUCLEOTIDE SEQUENCE [LARGE SCALE GENOMIC DNA]</scope>
    <source>
        <strain evidence="1 2">SL50</strain>
    </source>
</reference>
<dbReference type="EMBL" id="VFJB01000007">
    <property type="protein sequence ID" value="KAA0257542.1"/>
    <property type="molecule type" value="Genomic_DNA"/>
</dbReference>
<dbReference type="RefSeq" id="WP_149266923.1">
    <property type="nucleotide sequence ID" value="NZ_VFJB01000007.1"/>
</dbReference>
<evidence type="ECO:0000313" key="1">
    <source>
        <dbReference type="EMBL" id="KAA0257542.1"/>
    </source>
</evidence>
<organism evidence="1 2">
    <name type="scientific">Deferribacter autotrophicus</name>
    <dbReference type="NCBI Taxonomy" id="500465"/>
    <lineage>
        <taxon>Bacteria</taxon>
        <taxon>Pseudomonadati</taxon>
        <taxon>Deferribacterota</taxon>
        <taxon>Deferribacteres</taxon>
        <taxon>Deferribacterales</taxon>
        <taxon>Deferribacteraceae</taxon>
        <taxon>Deferribacter</taxon>
    </lineage>
</organism>
<proteinExistence type="predicted"/>
<name>A0A5A8F1H6_9BACT</name>
<sequence>MYNIKKIEKELKRYGYDRVFQWLDDPCYDLPDYLSDFQKVAEMSGATNIRQVLFFMEILNKLERLEHR</sequence>
<dbReference type="AlphaFoldDB" id="A0A5A8F1H6"/>
<dbReference type="Proteomes" id="UP000322876">
    <property type="component" value="Unassembled WGS sequence"/>
</dbReference>
<accession>A0A5A8F1H6</accession>